<proteinExistence type="predicted"/>
<sequence length="258" mass="27856">MATIGGAGAPPPPPPGGDKNTPGGHNNGFLKPTRGKKREQKMKWKEGDNDRKLLLIGLGREVAPREYPVIAASYPEGPTDKAVQERLAKLRREQLQLLGDLGLNGPSTTIHPALPENGSAEAVASFLRAAFNYTTGDARVLVAALAAMEADEGEAVDMMQGSFDTPFTPRTQPGVEEGVSPARKAQKKLSEFSAEAVEAKRKEIKAARRAENARKEQEAVDAAVAQSLYEEELAQQAQRKVDTEQEMKREEGEGDAEE</sequence>
<protein>
    <submittedName>
        <fullName evidence="2">Uncharacterized protein</fullName>
    </submittedName>
</protein>
<gene>
    <name evidence="2" type="ORF">LTR09_009981</name>
</gene>
<feature type="region of interest" description="Disordered" evidence="1">
    <location>
        <begin position="232"/>
        <end position="258"/>
    </location>
</feature>
<evidence type="ECO:0000313" key="2">
    <source>
        <dbReference type="EMBL" id="KAK3048672.1"/>
    </source>
</evidence>
<reference evidence="2" key="1">
    <citation type="submission" date="2023-04" db="EMBL/GenBank/DDBJ databases">
        <title>Black Yeasts Isolated from many extreme environments.</title>
        <authorList>
            <person name="Coleine C."/>
            <person name="Stajich J.E."/>
            <person name="Selbmann L."/>
        </authorList>
    </citation>
    <scope>NUCLEOTIDE SEQUENCE</scope>
    <source>
        <strain evidence="2">CCFEE 5312</strain>
    </source>
</reference>
<dbReference type="AlphaFoldDB" id="A0AAJ0G5C0"/>
<keyword evidence="3" id="KW-1185">Reference proteome</keyword>
<organism evidence="2 3">
    <name type="scientific">Extremus antarcticus</name>
    <dbReference type="NCBI Taxonomy" id="702011"/>
    <lineage>
        <taxon>Eukaryota</taxon>
        <taxon>Fungi</taxon>
        <taxon>Dikarya</taxon>
        <taxon>Ascomycota</taxon>
        <taxon>Pezizomycotina</taxon>
        <taxon>Dothideomycetes</taxon>
        <taxon>Dothideomycetidae</taxon>
        <taxon>Mycosphaerellales</taxon>
        <taxon>Extremaceae</taxon>
        <taxon>Extremus</taxon>
    </lineage>
</organism>
<comment type="caution">
    <text evidence="2">The sequence shown here is derived from an EMBL/GenBank/DDBJ whole genome shotgun (WGS) entry which is preliminary data.</text>
</comment>
<feature type="compositionally biased region" description="Basic and acidic residues" evidence="1">
    <location>
        <begin position="239"/>
        <end position="251"/>
    </location>
</feature>
<dbReference type="Proteomes" id="UP001271007">
    <property type="component" value="Unassembled WGS sequence"/>
</dbReference>
<feature type="region of interest" description="Disordered" evidence="1">
    <location>
        <begin position="1"/>
        <end position="46"/>
    </location>
</feature>
<accession>A0AAJ0G5C0</accession>
<evidence type="ECO:0000313" key="3">
    <source>
        <dbReference type="Proteomes" id="UP001271007"/>
    </source>
</evidence>
<name>A0AAJ0G5C0_9PEZI</name>
<evidence type="ECO:0000256" key="1">
    <source>
        <dbReference type="SAM" id="MobiDB-lite"/>
    </source>
</evidence>
<dbReference type="EMBL" id="JAWDJX010000046">
    <property type="protein sequence ID" value="KAK3048672.1"/>
    <property type="molecule type" value="Genomic_DNA"/>
</dbReference>